<dbReference type="Gene3D" id="2.60.40.1120">
    <property type="entry name" value="Carboxypeptidase-like, regulatory domain"/>
    <property type="match status" value="1"/>
</dbReference>
<dbReference type="Gene3D" id="2.170.130.10">
    <property type="entry name" value="TonB-dependent receptor, plug domain"/>
    <property type="match status" value="1"/>
</dbReference>
<keyword evidence="5 9" id="KW-0798">TonB box</keyword>
<feature type="signal peptide" evidence="10">
    <location>
        <begin position="1"/>
        <end position="30"/>
    </location>
</feature>
<evidence type="ECO:0000259" key="11">
    <source>
        <dbReference type="Pfam" id="PF00593"/>
    </source>
</evidence>
<evidence type="ECO:0000256" key="4">
    <source>
        <dbReference type="ARBA" id="ARBA00022692"/>
    </source>
</evidence>
<dbReference type="NCBIfam" id="TIGR04057">
    <property type="entry name" value="SusC_RagA_signa"/>
    <property type="match status" value="1"/>
</dbReference>
<evidence type="ECO:0000256" key="3">
    <source>
        <dbReference type="ARBA" id="ARBA00022452"/>
    </source>
</evidence>
<comment type="similarity">
    <text evidence="8 9">Belongs to the TonB-dependent receptor family.</text>
</comment>
<feature type="domain" description="TonB-dependent receptor-like beta-barrel" evidence="11">
    <location>
        <begin position="461"/>
        <end position="826"/>
    </location>
</feature>
<dbReference type="InterPro" id="IPR012910">
    <property type="entry name" value="Plug_dom"/>
</dbReference>
<keyword evidence="6 8" id="KW-0472">Membrane</keyword>
<dbReference type="InterPro" id="IPR039426">
    <property type="entry name" value="TonB-dep_rcpt-like"/>
</dbReference>
<keyword evidence="3 8" id="KW-1134">Transmembrane beta strand</keyword>
<keyword evidence="14" id="KW-1185">Reference proteome</keyword>
<sequence length="1094" mass="122017">MQKEKHLFSELRKLCLLSLLMIASAGLMFAQVNVTGVVTDADGETLVGVNVIERGTAHGTITDIDGKFALDVASPNSYLVFSYVGFTTQEVQVGNTRNFNIVLQLDMETLEEIVVVGYGTQAKKDITGSVAVVNTEDLLITSGSSATQQLQGKTPGVYIGQTGSPGSATMVRIRGVNTVNDNGPLYVIDGVATRNQNLSSLNPNDIASMQVLKDASSAAIYGAQAANGVILITTKSGSRTGAPKLTYDAYYGMQKTTSRYDLVNSMDRLNLEWEAQNNSFLIRGTKFDEDGNERFPTHPQFGTGPTPKIPNYMTTTGANGRTDININDYSFPNNQMVKFSDTDWWDEVDRTAPIQNHQLSLVGGNDRGQYLLGLNYFDQQGTVIHSYFKRYQTRINTSFDIRKWFRVGQNLQFTYTKDQGLQSSSAESSAYSYTYRPSPWVPVKDEFGNWAGSKIAGTGNFVNVVARETRNKDNYWVNTRLFGNLWAELDLMKDLTFRTSFGLDHSTFWGYNMSKKDPEFSESPGTNYFNEEANSGYNLQWQNTLTYSKRFGDVHSLTVLLGSDALRGGLGRTLRGRRYNYLFEDNIDTWTLQMGENNNQRQTESWYWGETALFGVFGRVDYGFADKYLFTGIVRRDGASRFSQSQRYGTFPSASFGWRVSEEAFMENTRDWLDDLKLRVGYGLTGNSEIPRATNFASLFTTTPDRTNYDLSGANTGTWLGYRLSTYGNPETRWEATKQLNLGLDITFGQGRFNSTLEFYNKETSDMLIGAAYSNLAGEPGTPYINYGSMRNRGFDFAFNYADRKGDLGWDIALNLSRYENEVLSLAAADDYAIYQSGTRISDSVTRTIKGEPISHFFGYNVIGFYESEQDVLSSPTPYGTTASAITSNPGSYVGKFKFEDVNGDGKIDSSDRTIIGNPHPDLVGGLNVGLTYKNFDFTMFWYSSIGNDLFNNTKYFTDFPLFGGNRSTRMRDLSWKPGADNSKAILPILDSNDSWGGAVSSSYYVEDGSFLKLKNLVLGYTLPQDLVRKATIERLRLYIQAENVLSFDSYTGLDPEFTNADTGQGSGADLRRGLDMGGWPTTMRLLFGVNFTF</sequence>
<name>A0A098BVX7_9BACT</name>
<keyword evidence="7 8" id="KW-0998">Cell outer membrane</keyword>
<dbReference type="InterPro" id="IPR000531">
    <property type="entry name" value="Beta-barrel_TonB"/>
</dbReference>
<gene>
    <name evidence="13" type="ORF">ING2E5B_0042</name>
</gene>
<dbReference type="HOGENOM" id="CLU_004317_0_2_10"/>
<dbReference type="Pfam" id="PF13715">
    <property type="entry name" value="CarbopepD_reg_2"/>
    <property type="match status" value="1"/>
</dbReference>
<dbReference type="InterPro" id="IPR008969">
    <property type="entry name" value="CarboxyPept-like_regulatory"/>
</dbReference>
<dbReference type="Pfam" id="PF00593">
    <property type="entry name" value="TonB_dep_Rec_b-barrel"/>
    <property type="match status" value="1"/>
</dbReference>
<dbReference type="PATRIC" id="fig|1562970.3.peg.40"/>
<dbReference type="STRING" id="1562970.ING2E5B_0042"/>
<protein>
    <submittedName>
        <fullName evidence="13">Putative outer membrane protein, probably involved in nutrient binding</fullName>
    </submittedName>
</protein>
<dbReference type="OrthoDB" id="1109428at2"/>
<evidence type="ECO:0000256" key="6">
    <source>
        <dbReference type="ARBA" id="ARBA00023136"/>
    </source>
</evidence>
<dbReference type="SUPFAM" id="SSF49464">
    <property type="entry name" value="Carboxypeptidase regulatory domain-like"/>
    <property type="match status" value="1"/>
</dbReference>
<dbReference type="AlphaFoldDB" id="A0A098BVX7"/>
<evidence type="ECO:0000256" key="2">
    <source>
        <dbReference type="ARBA" id="ARBA00022448"/>
    </source>
</evidence>
<dbReference type="PROSITE" id="PS52016">
    <property type="entry name" value="TONB_DEPENDENT_REC_3"/>
    <property type="match status" value="1"/>
</dbReference>
<dbReference type="SUPFAM" id="SSF56935">
    <property type="entry name" value="Porins"/>
    <property type="match status" value="1"/>
</dbReference>
<keyword evidence="10" id="KW-0732">Signal</keyword>
<evidence type="ECO:0000256" key="9">
    <source>
        <dbReference type="RuleBase" id="RU003357"/>
    </source>
</evidence>
<keyword evidence="2 8" id="KW-0813">Transport</keyword>
<evidence type="ECO:0000259" key="12">
    <source>
        <dbReference type="Pfam" id="PF07715"/>
    </source>
</evidence>
<keyword evidence="4 8" id="KW-0812">Transmembrane</keyword>
<evidence type="ECO:0000313" key="14">
    <source>
        <dbReference type="Proteomes" id="UP000032417"/>
    </source>
</evidence>
<dbReference type="Pfam" id="PF07715">
    <property type="entry name" value="Plug"/>
    <property type="match status" value="1"/>
</dbReference>
<proteinExistence type="inferred from homology"/>
<feature type="chain" id="PRO_5001938993" evidence="10">
    <location>
        <begin position="31"/>
        <end position="1094"/>
    </location>
</feature>
<evidence type="ECO:0000256" key="8">
    <source>
        <dbReference type="PROSITE-ProRule" id="PRU01360"/>
    </source>
</evidence>
<reference evidence="13 14" key="1">
    <citation type="submission" date="2014-08" db="EMBL/GenBank/DDBJ databases">
        <authorList>
            <person name="Wibberg D."/>
        </authorList>
    </citation>
    <scope>NUCLEOTIDE SEQUENCE [LARGE SCALE GENOMIC DNA]</scope>
    <source>
        <strain evidence="14">ING2-E5B</strain>
    </source>
</reference>
<comment type="subcellular location">
    <subcellularLocation>
        <location evidence="1 8">Cell outer membrane</location>
        <topology evidence="1 8">Multi-pass membrane protein</topology>
    </subcellularLocation>
</comment>
<dbReference type="NCBIfam" id="TIGR04056">
    <property type="entry name" value="OMP_RagA_SusC"/>
    <property type="match status" value="1"/>
</dbReference>
<evidence type="ECO:0000313" key="13">
    <source>
        <dbReference type="EMBL" id="CEA14665.1"/>
    </source>
</evidence>
<dbReference type="InterPro" id="IPR023997">
    <property type="entry name" value="TonB-dep_OMP_SusC/RagA_CS"/>
</dbReference>
<dbReference type="Gene3D" id="2.40.170.20">
    <property type="entry name" value="TonB-dependent receptor, beta-barrel domain"/>
    <property type="match status" value="1"/>
</dbReference>
<evidence type="ECO:0000256" key="10">
    <source>
        <dbReference type="SAM" id="SignalP"/>
    </source>
</evidence>
<dbReference type="InterPro" id="IPR023996">
    <property type="entry name" value="TonB-dep_OMP_SusC/RagA"/>
</dbReference>
<dbReference type="EMBL" id="LN515532">
    <property type="protein sequence ID" value="CEA14665.1"/>
    <property type="molecule type" value="Genomic_DNA"/>
</dbReference>
<evidence type="ECO:0000256" key="7">
    <source>
        <dbReference type="ARBA" id="ARBA00023237"/>
    </source>
</evidence>
<dbReference type="Proteomes" id="UP000032417">
    <property type="component" value="Chromosome 1"/>
</dbReference>
<evidence type="ECO:0000256" key="5">
    <source>
        <dbReference type="ARBA" id="ARBA00023077"/>
    </source>
</evidence>
<dbReference type="InterPro" id="IPR036942">
    <property type="entry name" value="Beta-barrel_TonB_sf"/>
</dbReference>
<dbReference type="GO" id="GO:0009279">
    <property type="term" value="C:cell outer membrane"/>
    <property type="evidence" value="ECO:0007669"/>
    <property type="project" value="UniProtKB-SubCell"/>
</dbReference>
<evidence type="ECO:0000256" key="1">
    <source>
        <dbReference type="ARBA" id="ARBA00004571"/>
    </source>
</evidence>
<dbReference type="KEGG" id="pbt:ING2E5B_0042"/>
<dbReference type="InterPro" id="IPR037066">
    <property type="entry name" value="Plug_dom_sf"/>
</dbReference>
<feature type="domain" description="TonB-dependent receptor plug" evidence="12">
    <location>
        <begin position="123"/>
        <end position="229"/>
    </location>
</feature>
<dbReference type="FunFam" id="2.60.40.1120:FF:000003">
    <property type="entry name" value="Outer membrane protein Omp121"/>
    <property type="match status" value="1"/>
</dbReference>
<accession>A0A098BVX7</accession>
<organism evidence="13 14">
    <name type="scientific">Fermentimonas caenicola</name>
    <dbReference type="NCBI Taxonomy" id="1562970"/>
    <lineage>
        <taxon>Bacteria</taxon>
        <taxon>Pseudomonadati</taxon>
        <taxon>Bacteroidota</taxon>
        <taxon>Bacteroidia</taxon>
        <taxon>Bacteroidales</taxon>
        <taxon>Dysgonomonadaceae</taxon>
        <taxon>Fermentimonas</taxon>
    </lineage>
</organism>